<feature type="transmembrane region" description="Helical" evidence="2">
    <location>
        <begin position="126"/>
        <end position="146"/>
    </location>
</feature>
<name>A0A7Y9IA38_9ACTN</name>
<organism evidence="3 4">
    <name type="scientific">Microlunatus parietis</name>
    <dbReference type="NCBI Taxonomy" id="682979"/>
    <lineage>
        <taxon>Bacteria</taxon>
        <taxon>Bacillati</taxon>
        <taxon>Actinomycetota</taxon>
        <taxon>Actinomycetes</taxon>
        <taxon>Propionibacteriales</taxon>
        <taxon>Propionibacteriaceae</taxon>
        <taxon>Microlunatus</taxon>
    </lineage>
</organism>
<keyword evidence="2" id="KW-0812">Transmembrane</keyword>
<feature type="transmembrane region" description="Helical" evidence="2">
    <location>
        <begin position="68"/>
        <end position="88"/>
    </location>
</feature>
<keyword evidence="2" id="KW-0472">Membrane</keyword>
<protein>
    <recommendedName>
        <fullName evidence="5">O-antigen ligase like membrane protein</fullName>
    </recommendedName>
</protein>
<feature type="transmembrane region" description="Helical" evidence="2">
    <location>
        <begin position="197"/>
        <end position="213"/>
    </location>
</feature>
<gene>
    <name evidence="3" type="ORF">BKA15_004331</name>
</gene>
<feature type="transmembrane region" description="Helical" evidence="2">
    <location>
        <begin position="225"/>
        <end position="249"/>
    </location>
</feature>
<feature type="transmembrane region" description="Helical" evidence="2">
    <location>
        <begin position="342"/>
        <end position="361"/>
    </location>
</feature>
<feature type="transmembrane region" description="Helical" evidence="2">
    <location>
        <begin position="37"/>
        <end position="61"/>
    </location>
</feature>
<evidence type="ECO:0008006" key="5">
    <source>
        <dbReference type="Google" id="ProtNLM"/>
    </source>
</evidence>
<feature type="transmembrane region" description="Helical" evidence="2">
    <location>
        <begin position="373"/>
        <end position="402"/>
    </location>
</feature>
<proteinExistence type="predicted"/>
<sequence length="426" mass="44272">MAPVVPRVTPAAPVDERWVATEKLLAAGLVFAVAVRFYLFSALTPGIGLAVVLAPLLLAVLPRFRLAVPLFVLAGVALVGGVGLSVLAPGAYRIDTGNQLYSITFYAGLFLSVAALLWARTKLEPATIAIIFGLGSLISAGFGDGLGSGNPWKFALAVPVAMLLLGVASASRSRIVELVVLIMLAGVSVIFDSRSYMATFLLAGILVVWQLKPRKLSQRGTVARTAILLVAAGAAVYLLGTELLVGGVLGTEAQQRTLSQLDTAGNLILGGRPELGAFLALLAYRPIGFGFGAVLDLAGVNAAKAGMTATGYDAENGYVERFMFGSGIELHSVTGDLWAQTGLPGIALAIMIAVIVIIGIVRHVAHGTASALLLFLACWTGWNLLFSPLISATPTLILILALTLTPQKPPPTSHKSSDSDGVSLQK</sequence>
<keyword evidence="4" id="KW-1185">Reference proteome</keyword>
<dbReference type="AlphaFoldDB" id="A0A7Y9IA38"/>
<comment type="caution">
    <text evidence="3">The sequence shown here is derived from an EMBL/GenBank/DDBJ whole genome shotgun (WGS) entry which is preliminary data.</text>
</comment>
<evidence type="ECO:0000256" key="2">
    <source>
        <dbReference type="SAM" id="Phobius"/>
    </source>
</evidence>
<evidence type="ECO:0000313" key="3">
    <source>
        <dbReference type="EMBL" id="NYE73002.1"/>
    </source>
</evidence>
<feature type="region of interest" description="Disordered" evidence="1">
    <location>
        <begin position="407"/>
        <end position="426"/>
    </location>
</feature>
<feature type="transmembrane region" description="Helical" evidence="2">
    <location>
        <begin position="152"/>
        <end position="168"/>
    </location>
</feature>
<keyword evidence="2" id="KW-1133">Transmembrane helix</keyword>
<dbReference type="Proteomes" id="UP000569914">
    <property type="component" value="Unassembled WGS sequence"/>
</dbReference>
<reference evidence="3 4" key="1">
    <citation type="submission" date="2020-07" db="EMBL/GenBank/DDBJ databases">
        <title>Sequencing the genomes of 1000 actinobacteria strains.</title>
        <authorList>
            <person name="Klenk H.-P."/>
        </authorList>
    </citation>
    <scope>NUCLEOTIDE SEQUENCE [LARGE SCALE GENOMIC DNA]</scope>
    <source>
        <strain evidence="3 4">DSM 22083</strain>
    </source>
</reference>
<evidence type="ECO:0000256" key="1">
    <source>
        <dbReference type="SAM" id="MobiDB-lite"/>
    </source>
</evidence>
<feature type="transmembrane region" description="Helical" evidence="2">
    <location>
        <begin position="100"/>
        <end position="119"/>
    </location>
</feature>
<accession>A0A7Y9IA38</accession>
<dbReference type="EMBL" id="JACCBU010000001">
    <property type="protein sequence ID" value="NYE73002.1"/>
    <property type="molecule type" value="Genomic_DNA"/>
</dbReference>
<dbReference type="RefSeq" id="WP_179754185.1">
    <property type="nucleotide sequence ID" value="NZ_JACCBU010000001.1"/>
</dbReference>
<evidence type="ECO:0000313" key="4">
    <source>
        <dbReference type="Proteomes" id="UP000569914"/>
    </source>
</evidence>